<dbReference type="Proteomes" id="UP000709959">
    <property type="component" value="Unassembled WGS sequence"/>
</dbReference>
<reference evidence="1 2" key="1">
    <citation type="submission" date="2020-10" db="EMBL/GenBank/DDBJ databases">
        <title>Connecting structure to function with the recovery of over 1000 high-quality activated sludge metagenome-assembled genomes encoding full-length rRNA genes using long-read sequencing.</title>
        <authorList>
            <person name="Singleton C.M."/>
            <person name="Petriglieri F."/>
            <person name="Kristensen J.M."/>
            <person name="Kirkegaard R.H."/>
            <person name="Michaelsen T.Y."/>
            <person name="Andersen M.H."/>
            <person name="Karst S.M."/>
            <person name="Dueholm M.S."/>
            <person name="Nielsen P.H."/>
            <person name="Albertsen M."/>
        </authorList>
    </citation>
    <scope>NUCLEOTIDE SEQUENCE [LARGE SCALE GENOMIC DNA]</scope>
    <source>
        <strain evidence="1">OdNE_18-Q3-R46-58_MAXAC.008</strain>
    </source>
</reference>
<sequence length="177" mass="19664">MRALLLALGCVLGLSAQESPFPKPTAHHLAMKDMVGTWTAVARMYMEPGKPPMVSKGTEVNTLVAGGFWIKTELKAEMMGQAFEGHGLFGFDARQNAHVGSWVDNSDTWMAVTRGTCAKDCREQTLFFEGYDGAGKPSTHKEVHVQVDRDHRTMTMFVKAKDGTFKKVMDMEYTRAK</sequence>
<dbReference type="Pfam" id="PF07617">
    <property type="entry name" value="DUF1579"/>
    <property type="match status" value="1"/>
</dbReference>
<comment type="caution">
    <text evidence="1">The sequence shown here is derived from an EMBL/GenBank/DDBJ whole genome shotgun (WGS) entry which is preliminary data.</text>
</comment>
<gene>
    <name evidence="1" type="ORF">IPN91_14425</name>
</gene>
<dbReference type="AlphaFoldDB" id="A0A936F4V8"/>
<name>A0A936F4V8_9BACT</name>
<dbReference type="InterPro" id="IPR011473">
    <property type="entry name" value="DUF1579"/>
</dbReference>
<accession>A0A936F4V8</accession>
<protein>
    <submittedName>
        <fullName evidence="1">DUF1579 domain-containing protein</fullName>
    </submittedName>
</protein>
<organism evidence="1 2">
    <name type="scientific">Candidatus Geothrix odensensis</name>
    <dbReference type="NCBI Taxonomy" id="2954440"/>
    <lineage>
        <taxon>Bacteria</taxon>
        <taxon>Pseudomonadati</taxon>
        <taxon>Acidobacteriota</taxon>
        <taxon>Holophagae</taxon>
        <taxon>Holophagales</taxon>
        <taxon>Holophagaceae</taxon>
        <taxon>Geothrix</taxon>
    </lineage>
</organism>
<evidence type="ECO:0000313" key="2">
    <source>
        <dbReference type="Proteomes" id="UP000709959"/>
    </source>
</evidence>
<proteinExistence type="predicted"/>
<evidence type="ECO:0000313" key="1">
    <source>
        <dbReference type="EMBL" id="MBK8573775.1"/>
    </source>
</evidence>
<dbReference type="EMBL" id="JADKCH010000032">
    <property type="protein sequence ID" value="MBK8573775.1"/>
    <property type="molecule type" value="Genomic_DNA"/>
</dbReference>